<evidence type="ECO:0000313" key="1">
    <source>
        <dbReference type="EMBL" id="MCD9646295.1"/>
    </source>
</evidence>
<comment type="caution">
    <text evidence="1">The sequence shown here is derived from an EMBL/GenBank/DDBJ whole genome shotgun (WGS) entry which is preliminary data.</text>
</comment>
<name>A0ABS8VG83_DATST</name>
<protein>
    <submittedName>
        <fullName evidence="1">Uncharacterized protein</fullName>
    </submittedName>
</protein>
<proteinExistence type="predicted"/>
<reference evidence="1 2" key="1">
    <citation type="journal article" date="2021" name="BMC Genomics">
        <title>Datura genome reveals duplications of psychoactive alkaloid biosynthetic genes and high mutation rate following tissue culture.</title>
        <authorList>
            <person name="Rajewski A."/>
            <person name="Carter-House D."/>
            <person name="Stajich J."/>
            <person name="Litt A."/>
        </authorList>
    </citation>
    <scope>NUCLEOTIDE SEQUENCE [LARGE SCALE GENOMIC DNA]</scope>
    <source>
        <strain evidence="1">AR-01</strain>
    </source>
</reference>
<dbReference type="Proteomes" id="UP000823775">
    <property type="component" value="Unassembled WGS sequence"/>
</dbReference>
<gene>
    <name evidence="1" type="ORF">HAX54_036025</name>
</gene>
<organism evidence="1 2">
    <name type="scientific">Datura stramonium</name>
    <name type="common">Jimsonweed</name>
    <name type="synonym">Common thornapple</name>
    <dbReference type="NCBI Taxonomy" id="4076"/>
    <lineage>
        <taxon>Eukaryota</taxon>
        <taxon>Viridiplantae</taxon>
        <taxon>Streptophyta</taxon>
        <taxon>Embryophyta</taxon>
        <taxon>Tracheophyta</taxon>
        <taxon>Spermatophyta</taxon>
        <taxon>Magnoliopsida</taxon>
        <taxon>eudicotyledons</taxon>
        <taxon>Gunneridae</taxon>
        <taxon>Pentapetalae</taxon>
        <taxon>asterids</taxon>
        <taxon>lamiids</taxon>
        <taxon>Solanales</taxon>
        <taxon>Solanaceae</taxon>
        <taxon>Solanoideae</taxon>
        <taxon>Datureae</taxon>
        <taxon>Datura</taxon>
    </lineage>
</organism>
<keyword evidence="2" id="KW-1185">Reference proteome</keyword>
<evidence type="ECO:0000313" key="2">
    <source>
        <dbReference type="Proteomes" id="UP000823775"/>
    </source>
</evidence>
<accession>A0ABS8VG83</accession>
<sequence length="98" mass="10836">MQPLLPKFYFGNAIIDVIATGVSGDIASSPLDCAGGWIRMLIERLQRRLWRGHICVPFDVRQADPVECGELVAVLGIDCEEGTWPTLPKPGRKLEPFS</sequence>
<dbReference type="EMBL" id="JACEIK010004745">
    <property type="protein sequence ID" value="MCD9646295.1"/>
    <property type="molecule type" value="Genomic_DNA"/>
</dbReference>